<dbReference type="Gene3D" id="3.40.50.300">
    <property type="entry name" value="P-loop containing nucleotide triphosphate hydrolases"/>
    <property type="match status" value="1"/>
</dbReference>
<dbReference type="GO" id="GO:0016887">
    <property type="term" value="F:ATP hydrolysis activity"/>
    <property type="evidence" value="ECO:0007669"/>
    <property type="project" value="InterPro"/>
</dbReference>
<dbReference type="OrthoDB" id="2968466at2"/>
<comment type="caution">
    <text evidence="4">The sequence shown here is derived from an EMBL/GenBank/DDBJ whole genome shotgun (WGS) entry which is preliminary data.</text>
</comment>
<dbReference type="EMBL" id="JXLI01000003">
    <property type="protein sequence ID" value="KJY58579.1"/>
    <property type="molecule type" value="Genomic_DNA"/>
</dbReference>
<dbReference type="GO" id="GO:0005524">
    <property type="term" value="F:ATP binding"/>
    <property type="evidence" value="ECO:0007669"/>
    <property type="project" value="InterPro"/>
</dbReference>
<evidence type="ECO:0000313" key="5">
    <source>
        <dbReference type="Proteomes" id="UP000033531"/>
    </source>
</evidence>
<dbReference type="AlphaFoldDB" id="A0A0F4LK09"/>
<evidence type="ECO:0000256" key="1">
    <source>
        <dbReference type="ARBA" id="ARBA00005417"/>
    </source>
</evidence>
<evidence type="ECO:0000259" key="3">
    <source>
        <dbReference type="PROSITE" id="PS50893"/>
    </source>
</evidence>
<dbReference type="PROSITE" id="PS50893">
    <property type="entry name" value="ABC_TRANSPORTER_2"/>
    <property type="match status" value="1"/>
</dbReference>
<comment type="similarity">
    <text evidence="1">Belongs to the ABC transporter superfamily.</text>
</comment>
<dbReference type="InterPro" id="IPR050153">
    <property type="entry name" value="Metal_Ion_Import_ABC"/>
</dbReference>
<dbReference type="STRING" id="1218507.JF74_00820"/>
<dbReference type="PANTHER" id="PTHR42734:SF17">
    <property type="entry name" value="METAL TRANSPORT SYSTEM ATP-BINDING PROTEIN TM_0124-RELATED"/>
    <property type="match status" value="1"/>
</dbReference>
<dbReference type="InterPro" id="IPR003439">
    <property type="entry name" value="ABC_transporter-like_ATP-bd"/>
</dbReference>
<accession>A0A0F4LK09</accession>
<dbReference type="InterPro" id="IPR027417">
    <property type="entry name" value="P-loop_NTPase"/>
</dbReference>
<dbReference type="SUPFAM" id="SSF52540">
    <property type="entry name" value="P-loop containing nucleoside triphosphate hydrolases"/>
    <property type="match status" value="1"/>
</dbReference>
<organism evidence="4 5">
    <name type="scientific">Lactobacillus melliventris</name>
    <dbReference type="NCBI Taxonomy" id="1218507"/>
    <lineage>
        <taxon>Bacteria</taxon>
        <taxon>Bacillati</taxon>
        <taxon>Bacillota</taxon>
        <taxon>Bacilli</taxon>
        <taxon>Lactobacillales</taxon>
        <taxon>Lactobacillaceae</taxon>
        <taxon>Lactobacillus</taxon>
    </lineage>
</organism>
<dbReference type="HOGENOM" id="CLU_000604_1_2_9"/>
<dbReference type="PANTHER" id="PTHR42734">
    <property type="entry name" value="METAL TRANSPORT SYSTEM ATP-BINDING PROTEIN TM_0124-RELATED"/>
    <property type="match status" value="1"/>
</dbReference>
<proteinExistence type="inferred from homology"/>
<evidence type="ECO:0000313" key="4">
    <source>
        <dbReference type="EMBL" id="KJY58579.1"/>
    </source>
</evidence>
<dbReference type="Proteomes" id="UP000033531">
    <property type="component" value="Unassembled WGS sequence"/>
</dbReference>
<gene>
    <name evidence="4" type="ORF">JF74_00820</name>
</gene>
<name>A0A0F4LK09_9LACO</name>
<reference evidence="4 5" key="1">
    <citation type="submission" date="2015-01" db="EMBL/GenBank/DDBJ databases">
        <title>Comparative genomics of the lactic acid bacteria isolated from the honey bee gut.</title>
        <authorList>
            <person name="Ellegaard K.M."/>
            <person name="Tamarit D."/>
            <person name="Javelind E."/>
            <person name="Olofsson T."/>
            <person name="Andersson S.G."/>
            <person name="Vasquez A."/>
        </authorList>
    </citation>
    <scope>NUCLEOTIDE SEQUENCE [LARGE SCALE GENOMIC DNA]</scope>
    <source>
        <strain evidence="4 5">Hma8</strain>
    </source>
</reference>
<feature type="domain" description="ABC transporter" evidence="3">
    <location>
        <begin position="1"/>
        <end position="221"/>
    </location>
</feature>
<dbReference type="RefSeq" id="WP_046324054.1">
    <property type="nucleotide sequence ID" value="NZ_JBHTMT010000009.1"/>
</dbReference>
<sequence length="234" mass="26757">MEIKHLNFSYKNKEIFADFNAKFIADQLNVIIGGNGAGKTTLLNLIYGFIDRPATAMIDFPSMPNIIYKFQNMSFFDELTVKQVINFFKSMNDHTVTITNAQTRFYNEIIKGLANTKLRSLSGGEYQSVMVYCTSIMERELYLFDEPLSGIDSYIENLILDLIVSLVVEKKKKVIMTLHQLDKLDSMQAHIVFVGNKKCVFQGTYSEMLHIADTDDIDIAFKKMRSGNILLNQE</sequence>
<evidence type="ECO:0000256" key="2">
    <source>
        <dbReference type="ARBA" id="ARBA00022448"/>
    </source>
</evidence>
<keyword evidence="2" id="KW-0813">Transport</keyword>
<dbReference type="Pfam" id="PF00005">
    <property type="entry name" value="ABC_tran"/>
    <property type="match status" value="1"/>
</dbReference>
<protein>
    <recommendedName>
        <fullName evidence="3">ABC transporter domain-containing protein</fullName>
    </recommendedName>
</protein>
<dbReference type="PATRIC" id="fig|1218507.3.peg.236"/>